<accession>A0AAE1KPF8</accession>
<evidence type="ECO:0000313" key="3">
    <source>
        <dbReference type="Proteomes" id="UP001286313"/>
    </source>
</evidence>
<feature type="region of interest" description="Disordered" evidence="1">
    <location>
        <begin position="93"/>
        <end position="112"/>
    </location>
</feature>
<proteinExistence type="predicted"/>
<name>A0AAE1KPF8_PETCI</name>
<dbReference type="EMBL" id="JAWQEG010001520">
    <property type="protein sequence ID" value="KAK3878858.1"/>
    <property type="molecule type" value="Genomic_DNA"/>
</dbReference>
<dbReference type="AlphaFoldDB" id="A0AAE1KPF8"/>
<gene>
    <name evidence="2" type="ORF">Pcinc_016545</name>
</gene>
<dbReference type="Proteomes" id="UP001286313">
    <property type="component" value="Unassembled WGS sequence"/>
</dbReference>
<protein>
    <submittedName>
        <fullName evidence="2">Uncharacterized protein</fullName>
    </submittedName>
</protein>
<keyword evidence="3" id="KW-1185">Reference proteome</keyword>
<comment type="caution">
    <text evidence="2">The sequence shown here is derived from an EMBL/GenBank/DDBJ whole genome shotgun (WGS) entry which is preliminary data.</text>
</comment>
<reference evidence="2" key="1">
    <citation type="submission" date="2023-10" db="EMBL/GenBank/DDBJ databases">
        <title>Genome assemblies of two species of porcelain crab, Petrolisthes cinctipes and Petrolisthes manimaculis (Anomura: Porcellanidae).</title>
        <authorList>
            <person name="Angst P."/>
        </authorList>
    </citation>
    <scope>NUCLEOTIDE SEQUENCE</scope>
    <source>
        <strain evidence="2">PB745_01</strain>
        <tissue evidence="2">Gill</tissue>
    </source>
</reference>
<sequence>MDLYITTLGSSSQHAPTPYVTATQLTAPHRCGDTTFATDCIFEDLSGLSSRNRRLQISGFYSELWIAVVQETSRITNEMMGQPDLICQLSDASSFKEGGRPPRFAPLQCRTS</sequence>
<evidence type="ECO:0000256" key="1">
    <source>
        <dbReference type="SAM" id="MobiDB-lite"/>
    </source>
</evidence>
<organism evidence="2 3">
    <name type="scientific">Petrolisthes cinctipes</name>
    <name type="common">Flat porcelain crab</name>
    <dbReference type="NCBI Taxonomy" id="88211"/>
    <lineage>
        <taxon>Eukaryota</taxon>
        <taxon>Metazoa</taxon>
        <taxon>Ecdysozoa</taxon>
        <taxon>Arthropoda</taxon>
        <taxon>Crustacea</taxon>
        <taxon>Multicrustacea</taxon>
        <taxon>Malacostraca</taxon>
        <taxon>Eumalacostraca</taxon>
        <taxon>Eucarida</taxon>
        <taxon>Decapoda</taxon>
        <taxon>Pleocyemata</taxon>
        <taxon>Anomura</taxon>
        <taxon>Galatheoidea</taxon>
        <taxon>Porcellanidae</taxon>
        <taxon>Petrolisthes</taxon>
    </lineage>
</organism>
<evidence type="ECO:0000313" key="2">
    <source>
        <dbReference type="EMBL" id="KAK3878858.1"/>
    </source>
</evidence>